<accession>A0ACB0KZA5</accession>
<organism evidence="1 2">
    <name type="scientific">Trifolium pratense</name>
    <name type="common">Red clover</name>
    <dbReference type="NCBI Taxonomy" id="57577"/>
    <lineage>
        <taxon>Eukaryota</taxon>
        <taxon>Viridiplantae</taxon>
        <taxon>Streptophyta</taxon>
        <taxon>Embryophyta</taxon>
        <taxon>Tracheophyta</taxon>
        <taxon>Spermatophyta</taxon>
        <taxon>Magnoliopsida</taxon>
        <taxon>eudicotyledons</taxon>
        <taxon>Gunneridae</taxon>
        <taxon>Pentapetalae</taxon>
        <taxon>rosids</taxon>
        <taxon>fabids</taxon>
        <taxon>Fabales</taxon>
        <taxon>Fabaceae</taxon>
        <taxon>Papilionoideae</taxon>
        <taxon>50 kb inversion clade</taxon>
        <taxon>NPAAA clade</taxon>
        <taxon>Hologalegina</taxon>
        <taxon>IRL clade</taxon>
        <taxon>Trifolieae</taxon>
        <taxon>Trifolium</taxon>
    </lineage>
</organism>
<evidence type="ECO:0000313" key="2">
    <source>
        <dbReference type="Proteomes" id="UP001177021"/>
    </source>
</evidence>
<gene>
    <name evidence="1" type="ORF">MILVUS5_LOCUS28070</name>
</gene>
<dbReference type="Proteomes" id="UP001177021">
    <property type="component" value="Unassembled WGS sequence"/>
</dbReference>
<sequence>MFSNTLGLLIMKGVHEFNTQWYNFYMHNLEELNKCLEFKASFFEYLIWKVSGDPHRTKTG</sequence>
<proteinExistence type="predicted"/>
<comment type="caution">
    <text evidence="1">The sequence shown here is derived from an EMBL/GenBank/DDBJ whole genome shotgun (WGS) entry which is preliminary data.</text>
</comment>
<dbReference type="EMBL" id="CASHSV030000409">
    <property type="protein sequence ID" value="CAJ2662497.1"/>
    <property type="molecule type" value="Genomic_DNA"/>
</dbReference>
<protein>
    <submittedName>
        <fullName evidence="1">Uncharacterized protein</fullName>
    </submittedName>
</protein>
<reference evidence="1" key="1">
    <citation type="submission" date="2023-10" db="EMBL/GenBank/DDBJ databases">
        <authorList>
            <person name="Rodriguez Cubillos JULIANA M."/>
            <person name="De Vega J."/>
        </authorList>
    </citation>
    <scope>NUCLEOTIDE SEQUENCE</scope>
</reference>
<evidence type="ECO:0000313" key="1">
    <source>
        <dbReference type="EMBL" id="CAJ2662497.1"/>
    </source>
</evidence>
<name>A0ACB0KZA5_TRIPR</name>
<keyword evidence="2" id="KW-1185">Reference proteome</keyword>